<sequence length="315" mass="35387">MVMSLKDPNQPMYSKRLRTAQARETNRRTPERILSSNLSSTCSPPKENEHLNIEYVGSSSSGLVARNSMSKNPLNAVNLDIIPVNESLFVYFVETPGDESALAAKGLEHVIPRRLPSKIPLDKVFNGLRVKRGRSNSPTSRSPTSPTATKLKPSRILRLNPLLPLPGPGNVMFPKSSERKKTLKKGRPAGRMLKVSPGVQIEESQLFNVPIAANRMIVWLAFYRWRRYSLEGVDCLVGSSVTNSKEQSQMTKHCQRIFSLTLRSFHPKLMMLAFIYLTKTLKACFSSPLYIKPPEDVRPIVNRSNSFLAFLHLQA</sequence>
<gene>
    <name evidence="2" type="ORF">SLEP1_g47009</name>
</gene>
<accession>A0AAV5LRM9</accession>
<comment type="caution">
    <text evidence="2">The sequence shown here is derived from an EMBL/GenBank/DDBJ whole genome shotgun (WGS) entry which is preliminary data.</text>
</comment>
<feature type="compositionally biased region" description="Low complexity" evidence="1">
    <location>
        <begin position="135"/>
        <end position="147"/>
    </location>
</feature>
<evidence type="ECO:0000256" key="1">
    <source>
        <dbReference type="SAM" id="MobiDB-lite"/>
    </source>
</evidence>
<protein>
    <submittedName>
        <fullName evidence="2">Uncharacterized protein</fullName>
    </submittedName>
</protein>
<name>A0AAV5LRM9_9ROSI</name>
<dbReference type="EMBL" id="BPVZ01000133">
    <property type="protein sequence ID" value="GKV39202.1"/>
    <property type="molecule type" value="Genomic_DNA"/>
</dbReference>
<proteinExistence type="predicted"/>
<feature type="region of interest" description="Disordered" evidence="1">
    <location>
        <begin position="130"/>
        <end position="151"/>
    </location>
</feature>
<reference evidence="2 3" key="1">
    <citation type="journal article" date="2021" name="Commun. Biol.">
        <title>The genome of Shorea leprosula (Dipterocarpaceae) highlights the ecological relevance of drought in aseasonal tropical rainforests.</title>
        <authorList>
            <person name="Ng K.K.S."/>
            <person name="Kobayashi M.J."/>
            <person name="Fawcett J.A."/>
            <person name="Hatakeyama M."/>
            <person name="Paape T."/>
            <person name="Ng C.H."/>
            <person name="Ang C.C."/>
            <person name="Tnah L.H."/>
            <person name="Lee C.T."/>
            <person name="Nishiyama T."/>
            <person name="Sese J."/>
            <person name="O'Brien M.J."/>
            <person name="Copetti D."/>
            <person name="Mohd Noor M.I."/>
            <person name="Ong R.C."/>
            <person name="Putra M."/>
            <person name="Sireger I.Z."/>
            <person name="Indrioko S."/>
            <person name="Kosugi Y."/>
            <person name="Izuno A."/>
            <person name="Isagi Y."/>
            <person name="Lee S.L."/>
            <person name="Shimizu K.K."/>
        </authorList>
    </citation>
    <scope>NUCLEOTIDE SEQUENCE [LARGE SCALE GENOMIC DNA]</scope>
    <source>
        <strain evidence="2">214</strain>
    </source>
</reference>
<dbReference type="Proteomes" id="UP001054252">
    <property type="component" value="Unassembled WGS sequence"/>
</dbReference>
<evidence type="ECO:0000313" key="3">
    <source>
        <dbReference type="Proteomes" id="UP001054252"/>
    </source>
</evidence>
<keyword evidence="3" id="KW-1185">Reference proteome</keyword>
<evidence type="ECO:0000313" key="2">
    <source>
        <dbReference type="EMBL" id="GKV39202.1"/>
    </source>
</evidence>
<dbReference type="AlphaFoldDB" id="A0AAV5LRM9"/>
<organism evidence="2 3">
    <name type="scientific">Rubroshorea leprosula</name>
    <dbReference type="NCBI Taxonomy" id="152421"/>
    <lineage>
        <taxon>Eukaryota</taxon>
        <taxon>Viridiplantae</taxon>
        <taxon>Streptophyta</taxon>
        <taxon>Embryophyta</taxon>
        <taxon>Tracheophyta</taxon>
        <taxon>Spermatophyta</taxon>
        <taxon>Magnoliopsida</taxon>
        <taxon>eudicotyledons</taxon>
        <taxon>Gunneridae</taxon>
        <taxon>Pentapetalae</taxon>
        <taxon>rosids</taxon>
        <taxon>malvids</taxon>
        <taxon>Malvales</taxon>
        <taxon>Dipterocarpaceae</taxon>
        <taxon>Rubroshorea</taxon>
    </lineage>
</organism>